<feature type="chain" id="PRO_5045469626" evidence="1">
    <location>
        <begin position="29"/>
        <end position="606"/>
    </location>
</feature>
<sequence length="606" mass="67826">MAFSALRFHRYVFYMLFVGILFATQAMATPEPMKEWELGGVEAGTGVNLHFDNVSMENKSDSIRFVPDDTAEPDNYIELTDTDGTRTVNGDLSIMVGAYQAPQREWFIKDTAKVRKGSAGLFNLNYWFKHKRKDYTIVKGPDYQTDAEARGIGAVTLSMGNGTDVFMSQDSSMGLRFSADGFVDSSTGDPWLNSGTLSIAGMKTYGQQVTLYPINGIPGYATGEGIALEIRSKTSIDEIELRALDGTLNALVKGVHMRESFNQDVHSLYGKWGDLDSGYFASDDPSEYFQSTYDPDGYYGHTWDPKDTPIDPSLISTPYEGSPDYYNMYDGYMMNGNINQVAFYDLIGGKKLPYDHGQHTPNDTITGNNFDDPNKLDDDYQIHSQDVANTLVIEERPMTIQVKTGRTYNRYNPETKRLEPYDDDRSYVAINWPRHGSVRVEEIQGFVSTKDDPSTLEVDEGWPYEDFGPSLGSVILDGMRAKKTYIEFPGRAEQYVITQQNNHTYVYDAGKLPDGINQTCQDVNGDWNGPAVQADWDPIGRGQLDFLSKLGNTSLSKPPGTPDLNPTGGRWDLYDTKKVVGGVTYDFWHIYEPPYPGAGAQWLPDH</sequence>
<proteinExistence type="predicted"/>
<feature type="signal peptide" evidence="1">
    <location>
        <begin position="1"/>
        <end position="28"/>
    </location>
</feature>
<evidence type="ECO:0000313" key="2">
    <source>
        <dbReference type="EMBL" id="BCS97311.1"/>
    </source>
</evidence>
<dbReference type="RefSeq" id="WP_236888742.1">
    <property type="nucleotide sequence ID" value="NZ_AP024488.1"/>
</dbReference>
<reference evidence="2 3" key="1">
    <citation type="submission" date="2021-02" db="EMBL/GenBank/DDBJ databases">
        <title>Complete genome of Desulfoluna sp. strain ASN36.</title>
        <authorList>
            <person name="Takahashi A."/>
            <person name="Kojima H."/>
            <person name="Fukui M."/>
        </authorList>
    </citation>
    <scope>NUCLEOTIDE SEQUENCE [LARGE SCALE GENOMIC DNA]</scope>
    <source>
        <strain evidence="2 3">ASN36</strain>
    </source>
</reference>
<accession>A0ABM7PIC5</accession>
<dbReference type="Proteomes" id="UP001320148">
    <property type="component" value="Chromosome"/>
</dbReference>
<evidence type="ECO:0000313" key="3">
    <source>
        <dbReference type="Proteomes" id="UP001320148"/>
    </source>
</evidence>
<keyword evidence="3" id="KW-1185">Reference proteome</keyword>
<evidence type="ECO:0000256" key="1">
    <source>
        <dbReference type="SAM" id="SignalP"/>
    </source>
</evidence>
<keyword evidence="1" id="KW-0732">Signal</keyword>
<dbReference type="EMBL" id="AP024488">
    <property type="protein sequence ID" value="BCS97311.1"/>
    <property type="molecule type" value="Genomic_DNA"/>
</dbReference>
<gene>
    <name evidence="2" type="ORF">DSLASN_29430</name>
</gene>
<protein>
    <submittedName>
        <fullName evidence="2">Uncharacterized protein</fullName>
    </submittedName>
</protein>
<name>A0ABM7PIC5_9BACT</name>
<organism evidence="2 3">
    <name type="scientific">Desulfoluna limicola</name>
    <dbReference type="NCBI Taxonomy" id="2810562"/>
    <lineage>
        <taxon>Bacteria</taxon>
        <taxon>Pseudomonadati</taxon>
        <taxon>Thermodesulfobacteriota</taxon>
        <taxon>Desulfobacteria</taxon>
        <taxon>Desulfobacterales</taxon>
        <taxon>Desulfolunaceae</taxon>
        <taxon>Desulfoluna</taxon>
    </lineage>
</organism>